<gene>
    <name evidence="1" type="ORF">SAMN04490195_2695</name>
</gene>
<dbReference type="InterPro" id="IPR058965">
    <property type="entry name" value="SOI/HabA-like"/>
</dbReference>
<dbReference type="AlphaFoldDB" id="A0A1H1FG48"/>
<protein>
    <submittedName>
        <fullName evidence="1">Hydroxylaminobenzene mutase</fullName>
    </submittedName>
</protein>
<dbReference type="OrthoDB" id="7619962at2"/>
<name>A0A1H1FG48_9PSED</name>
<proteinExistence type="predicted"/>
<sequence length="143" mass="15683">MVHTRRRLMWHGMFLFFLGLCTGLVEQQFSNPRMGLTAHLEGVMNGILLLAVGAVWMEVNLSSRNKAIAYWTLLYGAYANWAVTTLAAIFGTTAMSPFTGARQAANVWQEGLVTVGFASVGIAIIMAALLLLWGLRQLPPVNK</sequence>
<accession>A0A1H1FG48</accession>
<reference evidence="2" key="1">
    <citation type="submission" date="2016-10" db="EMBL/GenBank/DDBJ databases">
        <authorList>
            <person name="Varghese N."/>
            <person name="Submissions S."/>
        </authorList>
    </citation>
    <scope>NUCLEOTIDE SEQUENCE [LARGE SCALE GENOMIC DNA]</scope>
    <source>
        <strain evidence="2">BS3775</strain>
    </source>
</reference>
<evidence type="ECO:0000313" key="1">
    <source>
        <dbReference type="EMBL" id="SDR00093.1"/>
    </source>
</evidence>
<keyword evidence="2" id="KW-1185">Reference proteome</keyword>
<organism evidence="1 2">
    <name type="scientific">Pseudomonas moorei</name>
    <dbReference type="NCBI Taxonomy" id="395599"/>
    <lineage>
        <taxon>Bacteria</taxon>
        <taxon>Pseudomonadati</taxon>
        <taxon>Pseudomonadota</taxon>
        <taxon>Gammaproteobacteria</taxon>
        <taxon>Pseudomonadales</taxon>
        <taxon>Pseudomonadaceae</taxon>
        <taxon>Pseudomonas</taxon>
    </lineage>
</organism>
<dbReference type="Proteomes" id="UP000199570">
    <property type="component" value="Unassembled WGS sequence"/>
</dbReference>
<dbReference type="EMBL" id="FNKJ01000003">
    <property type="protein sequence ID" value="SDR00093.1"/>
    <property type="molecule type" value="Genomic_DNA"/>
</dbReference>
<evidence type="ECO:0000313" key="2">
    <source>
        <dbReference type="Proteomes" id="UP000199570"/>
    </source>
</evidence>
<dbReference type="Pfam" id="PF26512">
    <property type="entry name" value="SOI"/>
    <property type="match status" value="1"/>
</dbReference>